<evidence type="ECO:0000313" key="3">
    <source>
        <dbReference type="Proteomes" id="UP001595990"/>
    </source>
</evidence>
<dbReference type="CDD" id="cd00161">
    <property type="entry name" value="beta-trefoil_Ricin-like"/>
    <property type="match status" value="1"/>
</dbReference>
<dbReference type="Pfam" id="PF14200">
    <property type="entry name" value="RicinB_lectin_2"/>
    <property type="match status" value="1"/>
</dbReference>
<dbReference type="SUPFAM" id="SSF50370">
    <property type="entry name" value="Ricin B-like lectins"/>
    <property type="match status" value="1"/>
</dbReference>
<dbReference type="EMBL" id="JBHSFS010000022">
    <property type="protein sequence ID" value="MFC4517605.1"/>
    <property type="molecule type" value="Genomic_DNA"/>
</dbReference>
<dbReference type="PROSITE" id="PS50231">
    <property type="entry name" value="RICIN_B_LECTIN"/>
    <property type="match status" value="1"/>
</dbReference>
<reference evidence="3" key="1">
    <citation type="journal article" date="2019" name="Int. J. Syst. Evol. Microbiol.">
        <title>The Global Catalogue of Microorganisms (GCM) 10K type strain sequencing project: providing services to taxonomists for standard genome sequencing and annotation.</title>
        <authorList>
            <consortium name="The Broad Institute Genomics Platform"/>
            <consortium name="The Broad Institute Genome Sequencing Center for Infectious Disease"/>
            <person name="Wu L."/>
            <person name="Ma J."/>
        </authorList>
    </citation>
    <scope>NUCLEOTIDE SEQUENCE [LARGE SCALE GENOMIC DNA]</scope>
    <source>
        <strain evidence="3">CECT 8064</strain>
    </source>
</reference>
<name>A0ABV9BU07_9ACTN</name>
<organism evidence="2 3">
    <name type="scientific">Streptomyces ehimensis</name>
    <dbReference type="NCBI Taxonomy" id="68195"/>
    <lineage>
        <taxon>Bacteria</taxon>
        <taxon>Bacillati</taxon>
        <taxon>Actinomycetota</taxon>
        <taxon>Actinomycetes</taxon>
        <taxon>Kitasatosporales</taxon>
        <taxon>Streptomycetaceae</taxon>
        <taxon>Streptomyces</taxon>
    </lineage>
</organism>
<evidence type="ECO:0000259" key="1">
    <source>
        <dbReference type="SMART" id="SM00458"/>
    </source>
</evidence>
<dbReference type="Gene3D" id="2.80.10.50">
    <property type="match status" value="2"/>
</dbReference>
<dbReference type="Proteomes" id="UP001595990">
    <property type="component" value="Unassembled WGS sequence"/>
</dbReference>
<gene>
    <name evidence="2" type="ORF">ACFPEN_32425</name>
</gene>
<sequence length="169" mass="18534">MAALISGASNAYAKEARTLAASGNSPYIQLQAAHSGKCLTIKDSTMQEGPYAVQMNCTEGADNQLFSLRSQQKATFQVIAKHSGRCLSSGEDFDWKAGQRWCFDFTDTNDHNSWTIVMVQVADRLYELRPVEAPDYCLTVYAASTGDGAKAHIGLCDGDSSQRWRIKQP</sequence>
<dbReference type="SMART" id="SM00458">
    <property type="entry name" value="RICIN"/>
    <property type="match status" value="1"/>
</dbReference>
<protein>
    <submittedName>
        <fullName evidence="2">RICIN domain-containing protein</fullName>
    </submittedName>
</protein>
<feature type="domain" description="Ricin B lectin" evidence="1">
    <location>
        <begin position="25"/>
        <end position="167"/>
    </location>
</feature>
<comment type="caution">
    <text evidence="2">The sequence shown here is derived from an EMBL/GenBank/DDBJ whole genome shotgun (WGS) entry which is preliminary data.</text>
</comment>
<dbReference type="InterPro" id="IPR000772">
    <property type="entry name" value="Ricin_B_lectin"/>
</dbReference>
<evidence type="ECO:0000313" key="2">
    <source>
        <dbReference type="EMBL" id="MFC4517605.1"/>
    </source>
</evidence>
<accession>A0ABV9BU07</accession>
<dbReference type="InterPro" id="IPR035992">
    <property type="entry name" value="Ricin_B-like_lectins"/>
</dbReference>
<keyword evidence="3" id="KW-1185">Reference proteome</keyword>
<dbReference type="RefSeq" id="WP_417924162.1">
    <property type="nucleotide sequence ID" value="NZ_JBHSFS010000022.1"/>
</dbReference>
<proteinExistence type="predicted"/>